<evidence type="ECO:0000313" key="3">
    <source>
        <dbReference type="Proteomes" id="UP001519362"/>
    </source>
</evidence>
<reference evidence="2 3" key="1">
    <citation type="submission" date="2021-03" db="EMBL/GenBank/DDBJ databases">
        <title>Sequencing the genomes of 1000 actinobacteria strains.</title>
        <authorList>
            <person name="Klenk H.-P."/>
        </authorList>
    </citation>
    <scope>NUCLEOTIDE SEQUENCE [LARGE SCALE GENOMIC DNA]</scope>
    <source>
        <strain evidence="2 3">DSM 24221</strain>
    </source>
</reference>
<proteinExistence type="predicted"/>
<dbReference type="EMBL" id="JAGIOL010000001">
    <property type="protein sequence ID" value="MBP2437125.1"/>
    <property type="molecule type" value="Genomic_DNA"/>
</dbReference>
<organism evidence="2 3">
    <name type="scientific">Microbacterium amylolyticum</name>
    <dbReference type="NCBI Taxonomy" id="936337"/>
    <lineage>
        <taxon>Bacteria</taxon>
        <taxon>Bacillati</taxon>
        <taxon>Actinomycetota</taxon>
        <taxon>Actinomycetes</taxon>
        <taxon>Micrococcales</taxon>
        <taxon>Microbacteriaceae</taxon>
        <taxon>Microbacterium</taxon>
    </lineage>
</organism>
<gene>
    <name evidence="2" type="ORF">JOF34_001711</name>
</gene>
<protein>
    <submittedName>
        <fullName evidence="2">Uncharacterized protein</fullName>
    </submittedName>
</protein>
<comment type="caution">
    <text evidence="2">The sequence shown here is derived from an EMBL/GenBank/DDBJ whole genome shotgun (WGS) entry which is preliminary data.</text>
</comment>
<name>A0ABS4ZIL4_9MICO</name>
<dbReference type="RefSeq" id="WP_165131314.1">
    <property type="nucleotide sequence ID" value="NZ_CP049253.1"/>
</dbReference>
<sequence>MRRLRQNQDPRTGLTPLLTSEGLHGVAPEGWANGEVHYHVLSLGYASDHRWQMARRFLSDADIVSDLLGITTASAASWSRLAGGEWSDYPALRSTRA</sequence>
<feature type="region of interest" description="Disordered" evidence="1">
    <location>
        <begin position="1"/>
        <end position="21"/>
    </location>
</feature>
<keyword evidence="3" id="KW-1185">Reference proteome</keyword>
<evidence type="ECO:0000313" key="2">
    <source>
        <dbReference type="EMBL" id="MBP2437125.1"/>
    </source>
</evidence>
<dbReference type="Proteomes" id="UP001519362">
    <property type="component" value="Unassembled WGS sequence"/>
</dbReference>
<accession>A0ABS4ZIL4</accession>
<evidence type="ECO:0000256" key="1">
    <source>
        <dbReference type="SAM" id="MobiDB-lite"/>
    </source>
</evidence>